<keyword evidence="1" id="KW-0732">Signal</keyword>
<comment type="caution">
    <text evidence="2">The sequence shown here is derived from an EMBL/GenBank/DDBJ whole genome shotgun (WGS) entry which is preliminary data.</text>
</comment>
<organism evidence="2 3">
    <name type="scientific">Corallococcus exiguus</name>
    <dbReference type="NCBI Taxonomy" id="83462"/>
    <lineage>
        <taxon>Bacteria</taxon>
        <taxon>Pseudomonadati</taxon>
        <taxon>Myxococcota</taxon>
        <taxon>Myxococcia</taxon>
        <taxon>Myxococcales</taxon>
        <taxon>Cystobacterineae</taxon>
        <taxon>Myxococcaceae</taxon>
        <taxon>Corallococcus</taxon>
    </lineage>
</organism>
<reference evidence="2 3" key="1">
    <citation type="submission" date="2020-01" db="EMBL/GenBank/DDBJ databases">
        <title>The draft genome sequence of Corallococcus exiguus DSM 14696.</title>
        <authorList>
            <person name="Zhang X."/>
            <person name="Zhu H."/>
        </authorList>
    </citation>
    <scope>NUCLEOTIDE SEQUENCE [LARGE SCALE GENOMIC DNA]</scope>
    <source>
        <strain evidence="2 3">DSM 14696</strain>
    </source>
</reference>
<proteinExistence type="predicted"/>
<keyword evidence="3" id="KW-1185">Reference proteome</keyword>
<gene>
    <name evidence="2" type="ORF">GTZ93_37245</name>
</gene>
<feature type="chain" id="PRO_5031519381" description="Lipoprotein" evidence="1">
    <location>
        <begin position="24"/>
        <end position="141"/>
    </location>
</feature>
<dbReference type="AlphaFoldDB" id="A0A7X4YHE2"/>
<evidence type="ECO:0000313" key="2">
    <source>
        <dbReference type="EMBL" id="NBC45455.1"/>
    </source>
</evidence>
<protein>
    <recommendedName>
        <fullName evidence="4">Lipoprotein</fullName>
    </recommendedName>
</protein>
<accession>A0A7X4YHE2</accession>
<dbReference type="EMBL" id="JAAAPK010000014">
    <property type="protein sequence ID" value="NBC45455.1"/>
    <property type="molecule type" value="Genomic_DNA"/>
</dbReference>
<evidence type="ECO:0000256" key="1">
    <source>
        <dbReference type="SAM" id="SignalP"/>
    </source>
</evidence>
<dbReference type="PROSITE" id="PS51257">
    <property type="entry name" value="PROKAR_LIPOPROTEIN"/>
    <property type="match status" value="1"/>
</dbReference>
<feature type="signal peptide" evidence="1">
    <location>
        <begin position="1"/>
        <end position="23"/>
    </location>
</feature>
<name>A0A7X4YHE2_9BACT</name>
<evidence type="ECO:0000313" key="3">
    <source>
        <dbReference type="Proteomes" id="UP000537825"/>
    </source>
</evidence>
<sequence length="141" mass="15128">MKPGIALLLCTGLALTACGGAMTPEEAAAEETPLATSEAALITCGDWVGWSDTGLTRCLANPDCGTNWVCEPRLKADEAPSLDNGPQQRPPVCPAGQVAVPYTNSGKMRYQFQYRACHDEAGNYTHTEYQYRNYASSCISC</sequence>
<dbReference type="RefSeq" id="WP_139917412.1">
    <property type="nucleotide sequence ID" value="NZ_CBCSLE010000061.1"/>
</dbReference>
<evidence type="ECO:0008006" key="4">
    <source>
        <dbReference type="Google" id="ProtNLM"/>
    </source>
</evidence>
<dbReference type="Proteomes" id="UP000537825">
    <property type="component" value="Unassembled WGS sequence"/>
</dbReference>